<protein>
    <submittedName>
        <fullName evidence="2">Uncharacterized protein</fullName>
    </submittedName>
</protein>
<accession>A0A813JHP2</accession>
<dbReference type="EMBL" id="CAJNNW010025693">
    <property type="protein sequence ID" value="CAE8678510.1"/>
    <property type="molecule type" value="Genomic_DNA"/>
</dbReference>
<feature type="compositionally biased region" description="Basic and acidic residues" evidence="1">
    <location>
        <begin position="1"/>
        <end position="10"/>
    </location>
</feature>
<evidence type="ECO:0000313" key="2">
    <source>
        <dbReference type="EMBL" id="CAE8678510.1"/>
    </source>
</evidence>
<evidence type="ECO:0000313" key="3">
    <source>
        <dbReference type="Proteomes" id="UP000626109"/>
    </source>
</evidence>
<feature type="compositionally biased region" description="Polar residues" evidence="1">
    <location>
        <begin position="240"/>
        <end position="250"/>
    </location>
</feature>
<name>A0A813JHP2_POLGL</name>
<proteinExistence type="predicted"/>
<feature type="compositionally biased region" description="Low complexity" evidence="1">
    <location>
        <begin position="52"/>
        <end position="75"/>
    </location>
</feature>
<sequence length="316" mass="32994">MQARPLREVSGRVGGATSSRPLQLTRRPSRPSRPAPLGGSAPEEPARGGRTPSGASPRSAGPVSSSAPAAPVMSPIRASGGLSERMRRSGEAAPAVSPSRASGGLSERMRRSGGGESPKSASRRPLSSPVSGLGGGDGQWEVHTVKRGWAPLAPALQGALSRAMAAAEDQVEILIDPSTRSWVPDPAALNEAARERCSVYAAFPRERKMGKVGGEPPRPVRWRSGAPLSSVLATPPPLPLSTQQACSGTLEQAPPLPSASSSPKAEGSASTEAAPEDHIEEKNNNENNHQDQVADRATPLRGQRMRQRPSGTLWNR</sequence>
<reference evidence="2" key="1">
    <citation type="submission" date="2021-02" db="EMBL/GenBank/DDBJ databases">
        <authorList>
            <person name="Dougan E. K."/>
            <person name="Rhodes N."/>
            <person name="Thang M."/>
            <person name="Chan C."/>
        </authorList>
    </citation>
    <scope>NUCLEOTIDE SEQUENCE</scope>
</reference>
<feature type="region of interest" description="Disordered" evidence="1">
    <location>
        <begin position="205"/>
        <end position="316"/>
    </location>
</feature>
<dbReference type="AlphaFoldDB" id="A0A813JHP2"/>
<feature type="compositionally biased region" description="Basic and acidic residues" evidence="1">
    <location>
        <begin position="275"/>
        <end position="294"/>
    </location>
</feature>
<dbReference type="Proteomes" id="UP000626109">
    <property type="component" value="Unassembled WGS sequence"/>
</dbReference>
<gene>
    <name evidence="2" type="ORF">PGLA2088_LOCUS20843</name>
</gene>
<evidence type="ECO:0000256" key="1">
    <source>
        <dbReference type="SAM" id="MobiDB-lite"/>
    </source>
</evidence>
<feature type="region of interest" description="Disordered" evidence="1">
    <location>
        <begin position="1"/>
        <end position="140"/>
    </location>
</feature>
<comment type="caution">
    <text evidence="2">The sequence shown here is derived from an EMBL/GenBank/DDBJ whole genome shotgun (WGS) entry which is preliminary data.</text>
</comment>
<organism evidence="2 3">
    <name type="scientific">Polarella glacialis</name>
    <name type="common">Dinoflagellate</name>
    <dbReference type="NCBI Taxonomy" id="89957"/>
    <lineage>
        <taxon>Eukaryota</taxon>
        <taxon>Sar</taxon>
        <taxon>Alveolata</taxon>
        <taxon>Dinophyceae</taxon>
        <taxon>Suessiales</taxon>
        <taxon>Suessiaceae</taxon>
        <taxon>Polarella</taxon>
    </lineage>
</organism>